<dbReference type="RefSeq" id="WP_254267691.1">
    <property type="nucleotide sequence ID" value="NZ_CP100400.1"/>
</dbReference>
<reference evidence="5 6" key="1">
    <citation type="journal article" date="2019" name="Int. J. Syst. Evol. Microbiol.">
        <title>The Global Catalogue of Microorganisms (GCM) 10K type strain sequencing project: providing services to taxonomists for standard genome sequencing and annotation.</title>
        <authorList>
            <consortium name="The Broad Institute Genomics Platform"/>
            <consortium name="The Broad Institute Genome Sequencing Center for Infectious Disease"/>
            <person name="Wu L."/>
            <person name="Ma J."/>
        </authorList>
    </citation>
    <scope>NUCLEOTIDE SEQUENCE [LARGE SCALE GENOMIC DNA]</scope>
    <source>
        <strain evidence="5 6">XZYJ18</strain>
    </source>
</reference>
<dbReference type="GO" id="GO:0016881">
    <property type="term" value="F:acid-amino acid ligase activity"/>
    <property type="evidence" value="ECO:0007669"/>
    <property type="project" value="UniProtKB-ARBA"/>
</dbReference>
<evidence type="ECO:0000256" key="1">
    <source>
        <dbReference type="ARBA" id="ARBA00004924"/>
    </source>
</evidence>
<accession>A0ABD5PWQ9</accession>
<organism evidence="5 6">
    <name type="scientific">Halorussus aquaticus</name>
    <dbReference type="NCBI Taxonomy" id="2953748"/>
    <lineage>
        <taxon>Archaea</taxon>
        <taxon>Methanobacteriati</taxon>
        <taxon>Methanobacteriota</taxon>
        <taxon>Stenosarchaea group</taxon>
        <taxon>Halobacteria</taxon>
        <taxon>Halobacteriales</taxon>
        <taxon>Haladaptataceae</taxon>
        <taxon>Halorussus</taxon>
    </lineage>
</organism>
<dbReference type="Pfam" id="PF06276">
    <property type="entry name" value="FhuF"/>
    <property type="match status" value="1"/>
</dbReference>
<dbReference type="InterPro" id="IPR037455">
    <property type="entry name" value="LucA/IucC-like"/>
</dbReference>
<dbReference type="Gene3D" id="1.10.510.40">
    <property type="match status" value="1"/>
</dbReference>
<dbReference type="PANTHER" id="PTHR34384:SF6">
    <property type="entry name" value="STAPHYLOFERRIN B SYNTHASE"/>
    <property type="match status" value="1"/>
</dbReference>
<dbReference type="Gene3D" id="6.10.250.3370">
    <property type="match status" value="1"/>
</dbReference>
<feature type="domain" description="Aerobactin siderophore biosynthesis IucA/IucC-like C-terminal" evidence="4">
    <location>
        <begin position="444"/>
        <end position="613"/>
    </location>
</feature>
<comment type="pathway">
    <text evidence="1">Siderophore biosynthesis.</text>
</comment>
<dbReference type="InterPro" id="IPR007310">
    <property type="entry name" value="Aerobactin_biosyn_IucA/IucC_N"/>
</dbReference>
<name>A0ABD5PWQ9_9EURY</name>
<protein>
    <submittedName>
        <fullName evidence="5">IucA/IucC family protein</fullName>
    </submittedName>
</protein>
<dbReference type="Gene3D" id="3.30.310.280">
    <property type="match status" value="1"/>
</dbReference>
<evidence type="ECO:0000259" key="3">
    <source>
        <dbReference type="Pfam" id="PF04183"/>
    </source>
</evidence>
<evidence type="ECO:0000313" key="5">
    <source>
        <dbReference type="EMBL" id="MFC4822792.1"/>
    </source>
</evidence>
<sequence length="640" mass="72772">MDDFDALRSALNAETWETVERDLLRKILAEFLYEDLIAPARAGTVPADESDPGESWTRYRLRLDDGVEYRFDAQSRPLDSYRVRDRSVFRRTVGETAGNSADATRPDGESADADEWTEATDPLRFLLDARGYVGIDPTTAAHLVREYRNTLVADAHIRARKADAPADASILDLPYAAVEGEMEGHPWFTYNKGRVGFGYDDYLRYAPESKRRQRLSWVAARRDRATFSAVEGLDRDGLLESELGDTVGAFRATLADEGLDPANYHFLPVHDWQWNDSVVQLFAGDIADDAIVPLGEAPDEYLPQQSIRTFSNVSDPTKRHVKLPIRVLNTNVYRGILGEQAEAAPRVTEFVKGVRDGDAFLRDDCDLLLPGEVASVNYEHPYFSAFDDAPYQFHELLGCVWRESVVSMVEDGERPLTLAALIHEDFDGTPLVSKLVERSGLGLSEWLDRLFDVLLHPLVHYLYKYGTVFMPHGTNVVLVHEGGVPTRIAVKDFVDEVAITDRDLPELDEVLADDLRDDERYKHHILHRLPPEPLCQHVFGTLFVGVFRYVADLLARREDYAEERFWRQVRSAIERYQAEFPGLADRFETFDLFRPRFTKHCLNRNRIVDYGYQDFSTRPKVRGHGTVSNPLSEFGDRGGH</sequence>
<evidence type="ECO:0000259" key="4">
    <source>
        <dbReference type="Pfam" id="PF06276"/>
    </source>
</evidence>
<dbReference type="PANTHER" id="PTHR34384">
    <property type="entry name" value="L-2,3-DIAMINOPROPANOATE--CITRATE LIGASE"/>
    <property type="match status" value="1"/>
</dbReference>
<gene>
    <name evidence="5" type="ORF">ACFO9K_00815</name>
</gene>
<dbReference type="AlphaFoldDB" id="A0ABD5PWQ9"/>
<feature type="domain" description="Aerobactin siderophore biosynthesis IucA/IucC N-terminal" evidence="3">
    <location>
        <begin position="175"/>
        <end position="423"/>
    </location>
</feature>
<feature type="region of interest" description="Disordered" evidence="2">
    <location>
        <begin position="94"/>
        <end position="115"/>
    </location>
</feature>
<evidence type="ECO:0000313" key="6">
    <source>
        <dbReference type="Proteomes" id="UP001595945"/>
    </source>
</evidence>
<dbReference type="InterPro" id="IPR022770">
    <property type="entry name" value="IucA/IucC-like_C"/>
</dbReference>
<dbReference type="Proteomes" id="UP001595945">
    <property type="component" value="Unassembled WGS sequence"/>
</dbReference>
<dbReference type="GeneID" id="73046166"/>
<dbReference type="EMBL" id="JBHSHT010000001">
    <property type="protein sequence ID" value="MFC4822792.1"/>
    <property type="molecule type" value="Genomic_DNA"/>
</dbReference>
<dbReference type="Pfam" id="PF04183">
    <property type="entry name" value="IucA_IucC"/>
    <property type="match status" value="1"/>
</dbReference>
<proteinExistence type="predicted"/>
<evidence type="ECO:0000256" key="2">
    <source>
        <dbReference type="SAM" id="MobiDB-lite"/>
    </source>
</evidence>
<comment type="caution">
    <text evidence="5">The sequence shown here is derived from an EMBL/GenBank/DDBJ whole genome shotgun (WGS) entry which is preliminary data.</text>
</comment>
<keyword evidence="6" id="KW-1185">Reference proteome</keyword>